<name>A0A3P7IJD8_STRVU</name>
<dbReference type="SUPFAM" id="SSF56601">
    <property type="entry name" value="beta-lactamase/transpeptidase-like"/>
    <property type="match status" value="1"/>
</dbReference>
<dbReference type="InterPro" id="IPR012338">
    <property type="entry name" value="Beta-lactam/transpept-like"/>
</dbReference>
<reference evidence="1 2" key="1">
    <citation type="submission" date="2018-11" db="EMBL/GenBank/DDBJ databases">
        <authorList>
            <consortium name="Pathogen Informatics"/>
        </authorList>
    </citation>
    <scope>NUCLEOTIDE SEQUENCE [LARGE SCALE GENOMIC DNA]</scope>
</reference>
<dbReference type="OrthoDB" id="5946976at2759"/>
<protein>
    <recommendedName>
        <fullName evidence="3">Beta-lactamase-related domain-containing protein</fullName>
    </recommendedName>
</protein>
<dbReference type="Proteomes" id="UP000270094">
    <property type="component" value="Unassembled WGS sequence"/>
</dbReference>
<dbReference type="AlphaFoldDB" id="A0A3P7IJD8"/>
<proteinExistence type="predicted"/>
<evidence type="ECO:0000313" key="2">
    <source>
        <dbReference type="Proteomes" id="UP000270094"/>
    </source>
</evidence>
<organism evidence="1 2">
    <name type="scientific">Strongylus vulgaris</name>
    <name type="common">Blood worm</name>
    <dbReference type="NCBI Taxonomy" id="40348"/>
    <lineage>
        <taxon>Eukaryota</taxon>
        <taxon>Metazoa</taxon>
        <taxon>Ecdysozoa</taxon>
        <taxon>Nematoda</taxon>
        <taxon>Chromadorea</taxon>
        <taxon>Rhabditida</taxon>
        <taxon>Rhabditina</taxon>
        <taxon>Rhabditomorpha</taxon>
        <taxon>Strongyloidea</taxon>
        <taxon>Strongylidae</taxon>
        <taxon>Strongylus</taxon>
    </lineage>
</organism>
<dbReference type="EMBL" id="UYYB01029578">
    <property type="protein sequence ID" value="VDM73241.1"/>
    <property type="molecule type" value="Genomic_DNA"/>
</dbReference>
<gene>
    <name evidence="1" type="ORF">SVUK_LOCUS8239</name>
</gene>
<accession>A0A3P7IJD8</accession>
<sequence>MEKTYSKETIFTGCIDISQGGPVAGHSGSGCQEVVFDFENNVVIAYITNGLKIGMYDGCRPYARLQKAVYDVVGICLFGKIIANGSKPDFIN</sequence>
<evidence type="ECO:0000313" key="1">
    <source>
        <dbReference type="EMBL" id="VDM73241.1"/>
    </source>
</evidence>
<evidence type="ECO:0008006" key="3">
    <source>
        <dbReference type="Google" id="ProtNLM"/>
    </source>
</evidence>
<keyword evidence="2" id="KW-1185">Reference proteome</keyword>
<dbReference type="PROSITE" id="PS51257">
    <property type="entry name" value="PROKAR_LIPOPROTEIN"/>
    <property type="match status" value="1"/>
</dbReference>